<evidence type="ECO:0000313" key="2">
    <source>
        <dbReference type="Proteomes" id="UP000572635"/>
    </source>
</evidence>
<dbReference type="NCBIfam" id="TIGR02122">
    <property type="entry name" value="TRAP_TAXI"/>
    <property type="match status" value="1"/>
</dbReference>
<dbReference type="PANTHER" id="PTHR42941:SF1">
    <property type="entry name" value="SLL1037 PROTEIN"/>
    <property type="match status" value="1"/>
</dbReference>
<dbReference type="RefSeq" id="WP_184392789.1">
    <property type="nucleotide sequence ID" value="NZ_BAAAJD010000143.1"/>
</dbReference>
<protein>
    <recommendedName>
        <fullName evidence="3">TAXI family TRAP transporter solute-binding subunit</fullName>
    </recommendedName>
</protein>
<gene>
    <name evidence="1" type="ORF">HDA36_003313</name>
</gene>
<dbReference type="SUPFAM" id="SSF53850">
    <property type="entry name" value="Periplasmic binding protein-like II"/>
    <property type="match status" value="1"/>
</dbReference>
<dbReference type="PROSITE" id="PS51257">
    <property type="entry name" value="PROKAR_LIPOPROTEIN"/>
    <property type="match status" value="1"/>
</dbReference>
<dbReference type="Pfam" id="PF16868">
    <property type="entry name" value="NMT1_3"/>
    <property type="match status" value="1"/>
</dbReference>
<name>A0A7W8QNH1_9ACTN</name>
<sequence length="317" mass="32911">MKSAERTGGPSRRAVLLGAAAAGAAGLLGGAAGCSGREEEAPPRLSLATGPPGAVFREIGAALAEQLREALPETEIEVLETRASSDNLRLLARGEADVATASLDATASDTSGAKALCRLYDSYLHLVVPAESDVQKLADLDGARVSFGAEDSGTEYTARRLTELTGLDADPVLLDQADSAEALDGGRIDAMFSLTGVPTPAIAELAERRSLRAVDLYDEADLMADTHPDVYYPGTVSAKAYRGIPAARTLSVPNVLLARADLPDGVAETITGTVFNKAAALASTRPEAAQINVRTGISTGSVPMHPGAARWFREQKT</sequence>
<dbReference type="PANTHER" id="PTHR42941">
    <property type="entry name" value="SLL1037 PROTEIN"/>
    <property type="match status" value="1"/>
</dbReference>
<accession>A0A7W8QNH1</accession>
<evidence type="ECO:0008006" key="3">
    <source>
        <dbReference type="Google" id="ProtNLM"/>
    </source>
</evidence>
<reference evidence="1 2" key="1">
    <citation type="submission" date="2020-08" db="EMBL/GenBank/DDBJ databases">
        <title>Sequencing the genomes of 1000 actinobacteria strains.</title>
        <authorList>
            <person name="Klenk H.-P."/>
        </authorList>
    </citation>
    <scope>NUCLEOTIDE SEQUENCE [LARGE SCALE GENOMIC DNA]</scope>
    <source>
        <strain evidence="1 2">DSM 44551</strain>
    </source>
</reference>
<keyword evidence="2" id="KW-1185">Reference proteome</keyword>
<dbReference type="InterPro" id="IPR011852">
    <property type="entry name" value="TRAP_TAXI"/>
</dbReference>
<evidence type="ECO:0000313" key="1">
    <source>
        <dbReference type="EMBL" id="MBB5433229.1"/>
    </source>
</evidence>
<dbReference type="Gene3D" id="3.40.190.10">
    <property type="entry name" value="Periplasmic binding protein-like II"/>
    <property type="match status" value="2"/>
</dbReference>
<dbReference type="AlphaFoldDB" id="A0A7W8QNH1"/>
<dbReference type="InterPro" id="IPR006311">
    <property type="entry name" value="TAT_signal"/>
</dbReference>
<organism evidence="1 2">
    <name type="scientific">Nocardiopsis composta</name>
    <dbReference type="NCBI Taxonomy" id="157465"/>
    <lineage>
        <taxon>Bacteria</taxon>
        <taxon>Bacillati</taxon>
        <taxon>Actinomycetota</taxon>
        <taxon>Actinomycetes</taxon>
        <taxon>Streptosporangiales</taxon>
        <taxon>Nocardiopsidaceae</taxon>
        <taxon>Nocardiopsis</taxon>
    </lineage>
</organism>
<proteinExistence type="predicted"/>
<dbReference type="Proteomes" id="UP000572635">
    <property type="component" value="Unassembled WGS sequence"/>
</dbReference>
<comment type="caution">
    <text evidence="1">The sequence shown here is derived from an EMBL/GenBank/DDBJ whole genome shotgun (WGS) entry which is preliminary data.</text>
</comment>
<dbReference type="PROSITE" id="PS51318">
    <property type="entry name" value="TAT"/>
    <property type="match status" value="1"/>
</dbReference>
<dbReference type="EMBL" id="JACHDB010000001">
    <property type="protein sequence ID" value="MBB5433229.1"/>
    <property type="molecule type" value="Genomic_DNA"/>
</dbReference>